<evidence type="ECO:0000313" key="7">
    <source>
        <dbReference type="EMBL" id="KAF0978874.1"/>
    </source>
</evidence>
<dbReference type="Proteomes" id="UP000444721">
    <property type="component" value="Unassembled WGS sequence"/>
</dbReference>
<dbReference type="GO" id="GO:0005669">
    <property type="term" value="C:transcription factor TFIID complex"/>
    <property type="evidence" value="ECO:0007669"/>
    <property type="project" value="TreeGrafter"/>
</dbReference>
<dbReference type="InterPro" id="IPR051431">
    <property type="entry name" value="TFIID_subunit_9"/>
</dbReference>
<keyword evidence="3" id="KW-0805">Transcription regulation</keyword>
<dbReference type="EMBL" id="VFQX01000028">
    <property type="protein sequence ID" value="KAF0978874.1"/>
    <property type="molecule type" value="Genomic_DNA"/>
</dbReference>
<dbReference type="InterPro" id="IPR009072">
    <property type="entry name" value="Histone-fold"/>
</dbReference>
<evidence type="ECO:0000256" key="6">
    <source>
        <dbReference type="SAM" id="MobiDB-lite"/>
    </source>
</evidence>
<dbReference type="GO" id="GO:0046982">
    <property type="term" value="F:protein heterodimerization activity"/>
    <property type="evidence" value="ECO:0007669"/>
    <property type="project" value="InterPro"/>
</dbReference>
<dbReference type="GO" id="GO:0016251">
    <property type="term" value="F:RNA polymerase II general transcription initiation factor activity"/>
    <property type="evidence" value="ECO:0007669"/>
    <property type="project" value="TreeGrafter"/>
</dbReference>
<dbReference type="CDD" id="cd07979">
    <property type="entry name" value="HFD_TAF9"/>
    <property type="match status" value="1"/>
</dbReference>
<evidence type="ECO:0000256" key="2">
    <source>
        <dbReference type="ARBA" id="ARBA00007646"/>
    </source>
</evidence>
<evidence type="ECO:0000256" key="3">
    <source>
        <dbReference type="ARBA" id="ARBA00023015"/>
    </source>
</evidence>
<feature type="region of interest" description="Disordered" evidence="6">
    <location>
        <begin position="1"/>
        <end position="35"/>
    </location>
</feature>
<keyword evidence="4" id="KW-0804">Transcription</keyword>
<dbReference type="GO" id="GO:0003713">
    <property type="term" value="F:transcription coactivator activity"/>
    <property type="evidence" value="ECO:0007669"/>
    <property type="project" value="TreeGrafter"/>
</dbReference>
<evidence type="ECO:0000256" key="5">
    <source>
        <dbReference type="ARBA" id="ARBA00023242"/>
    </source>
</evidence>
<keyword evidence="8" id="KW-1185">Reference proteome</keyword>
<keyword evidence="5" id="KW-0539">Nucleus</keyword>
<protein>
    <recommendedName>
        <fullName evidence="9">Transcription initiation factor TFIID subunit 9</fullName>
    </recommendedName>
</protein>
<dbReference type="GeneID" id="68109162"/>
<comment type="similarity">
    <text evidence="2">Belongs to the TAF9 family.</text>
</comment>
<feature type="compositionally biased region" description="Polar residues" evidence="6">
    <location>
        <begin position="182"/>
        <end position="204"/>
    </location>
</feature>
<reference evidence="7 8" key="1">
    <citation type="journal article" date="2019" name="Sci. Rep.">
        <title>Nanopore sequencing improves the draft genome of the human pathogenic amoeba Naegleria fowleri.</title>
        <authorList>
            <person name="Liechti N."/>
            <person name="Schurch N."/>
            <person name="Bruggmann R."/>
            <person name="Wittwer M."/>
        </authorList>
    </citation>
    <scope>NUCLEOTIDE SEQUENCE [LARGE SCALE GENOMIC DNA]</scope>
    <source>
        <strain evidence="7 8">ATCC 30894</strain>
    </source>
</reference>
<dbReference type="PANTHER" id="PTHR48068:SF4">
    <property type="entry name" value="TATA-BOX BINDING PROTEIN ASSOCIATED FACTOR 9"/>
    <property type="match status" value="1"/>
</dbReference>
<evidence type="ECO:0000313" key="8">
    <source>
        <dbReference type="Proteomes" id="UP000444721"/>
    </source>
</evidence>
<dbReference type="OrthoDB" id="341924at2759"/>
<dbReference type="VEuPathDB" id="AmoebaDB:FDP41_001944"/>
<gene>
    <name evidence="7" type="ORF">FDP41_001944</name>
</gene>
<dbReference type="FunFam" id="1.10.20.10:FF:000018">
    <property type="entry name" value="Transcription initiation factor TFIID subunit 9"/>
    <property type="match status" value="1"/>
</dbReference>
<dbReference type="Gene3D" id="1.10.20.10">
    <property type="entry name" value="Histone, subunit A"/>
    <property type="match status" value="1"/>
</dbReference>
<feature type="compositionally biased region" description="Low complexity" evidence="6">
    <location>
        <begin position="10"/>
        <end position="23"/>
    </location>
</feature>
<accession>A0A6A5BX36</accession>
<comment type="caution">
    <text evidence="7">The sequence shown here is derived from an EMBL/GenBank/DDBJ whole genome shotgun (WGS) entry which is preliminary data.</text>
</comment>
<evidence type="ECO:0008006" key="9">
    <source>
        <dbReference type="Google" id="ProtNLM"/>
    </source>
</evidence>
<dbReference type="InterPro" id="IPR003162">
    <property type="entry name" value="TFIID-31"/>
</dbReference>
<dbReference type="GO" id="GO:0051123">
    <property type="term" value="P:RNA polymerase II preinitiation complex assembly"/>
    <property type="evidence" value="ECO:0007669"/>
    <property type="project" value="TreeGrafter"/>
</dbReference>
<dbReference type="VEuPathDB" id="AmoebaDB:NF0009000"/>
<proteinExistence type="inferred from homology"/>
<dbReference type="GO" id="GO:0000124">
    <property type="term" value="C:SAGA complex"/>
    <property type="evidence" value="ECO:0007669"/>
    <property type="project" value="TreeGrafter"/>
</dbReference>
<organism evidence="7 8">
    <name type="scientific">Naegleria fowleri</name>
    <name type="common">Brain eating amoeba</name>
    <dbReference type="NCBI Taxonomy" id="5763"/>
    <lineage>
        <taxon>Eukaryota</taxon>
        <taxon>Discoba</taxon>
        <taxon>Heterolobosea</taxon>
        <taxon>Tetramitia</taxon>
        <taxon>Eutetramitia</taxon>
        <taxon>Vahlkampfiidae</taxon>
        <taxon>Naegleria</taxon>
    </lineage>
</organism>
<dbReference type="Pfam" id="PF02291">
    <property type="entry name" value="TFIID-31kDa"/>
    <property type="match status" value="1"/>
</dbReference>
<feature type="region of interest" description="Disordered" evidence="6">
    <location>
        <begin position="167"/>
        <end position="235"/>
    </location>
</feature>
<evidence type="ECO:0000256" key="1">
    <source>
        <dbReference type="ARBA" id="ARBA00004123"/>
    </source>
</evidence>
<dbReference type="RefSeq" id="XP_044563587.1">
    <property type="nucleotide sequence ID" value="XM_044705084.1"/>
</dbReference>
<feature type="compositionally biased region" description="Polar residues" evidence="6">
    <location>
        <begin position="211"/>
        <end position="235"/>
    </location>
</feature>
<dbReference type="PANTHER" id="PTHR48068">
    <property type="entry name" value="TAF9 RNA POLYMERASE II, TATA BOX-BINDING PROTEIN (TBP)-ASSOCIATED FACTOR"/>
    <property type="match status" value="1"/>
</dbReference>
<comment type="subcellular location">
    <subcellularLocation>
        <location evidence="1">Nucleus</location>
    </subcellularLocation>
</comment>
<dbReference type="VEuPathDB" id="AmoebaDB:NfTy_033330"/>
<name>A0A6A5BX36_NAEFO</name>
<sequence length="235" mass="25720">MQNTSSNVQGSLPTSNTTNPSSSSGGGGGGTFFSSNTMVNEKDIQNVPKDAIIIEKILQSMGVKEFEPRVTEQLLELVYRYVYEVIEDSFVYMDHAGRSDLDLEDIRLAIQSRVNHSYTEPPPVEFLLEVANQKNSQPILLPKKPRVLLPPQHLCLANRNYQFSKTPTTEEGIAARKKRKQVTNTTSLTTDLNGGATSTNIDNTMQDDDVSASSANIGAQESIVDTNLPASPSNE</sequence>
<dbReference type="SUPFAM" id="SSF47113">
    <property type="entry name" value="Histone-fold"/>
    <property type="match status" value="1"/>
</dbReference>
<evidence type="ECO:0000256" key="4">
    <source>
        <dbReference type="ARBA" id="ARBA00023163"/>
    </source>
</evidence>
<dbReference type="AlphaFoldDB" id="A0A6A5BX36"/>